<dbReference type="InterPro" id="IPR006277">
    <property type="entry name" value="Sarcosine_oxidase_asu"/>
</dbReference>
<dbReference type="Gene3D" id="3.50.50.60">
    <property type="entry name" value="FAD/NAD(P)-binding domain"/>
    <property type="match status" value="1"/>
</dbReference>
<reference evidence="7 8" key="1">
    <citation type="submission" date="2017-07" db="EMBL/GenBank/DDBJ databases">
        <authorList>
            <person name="Sun Z.S."/>
            <person name="Albrecht U."/>
            <person name="Echele G."/>
            <person name="Lee C.C."/>
        </authorList>
    </citation>
    <scope>NUCLEOTIDE SEQUENCE [LARGE SCALE GENOMIC DNA]</scope>
    <source>
        <strain evidence="7 8">DSM 14827</strain>
    </source>
</reference>
<dbReference type="InterPro" id="IPR029043">
    <property type="entry name" value="GcvT/YgfZ_C"/>
</dbReference>
<evidence type="ECO:0000259" key="6">
    <source>
        <dbReference type="Pfam" id="PF17806"/>
    </source>
</evidence>
<dbReference type="InterPro" id="IPR042204">
    <property type="entry name" value="2Fe-2S-bd_N"/>
</dbReference>
<dbReference type="SUPFAM" id="SSF51905">
    <property type="entry name" value="FAD/NAD(P)-binding domain"/>
    <property type="match status" value="1"/>
</dbReference>
<name>A0A239Q2R5_9RHOB</name>
<dbReference type="Gene3D" id="3.30.1360.120">
    <property type="entry name" value="Probable tRNA modification gtpase trme, domain 1"/>
    <property type="match status" value="1"/>
</dbReference>
<dbReference type="GO" id="GO:0005829">
    <property type="term" value="C:cytosol"/>
    <property type="evidence" value="ECO:0007669"/>
    <property type="project" value="TreeGrafter"/>
</dbReference>
<dbReference type="GO" id="GO:0008115">
    <property type="term" value="F:sarcosine oxidase activity"/>
    <property type="evidence" value="ECO:0007669"/>
    <property type="project" value="InterPro"/>
</dbReference>
<dbReference type="InterPro" id="IPR028896">
    <property type="entry name" value="GcvT/YgfZ/DmdA"/>
</dbReference>
<evidence type="ECO:0000259" key="5">
    <source>
        <dbReference type="Pfam" id="PF08669"/>
    </source>
</evidence>
<dbReference type="PANTHER" id="PTHR43757">
    <property type="entry name" value="AMINOMETHYLTRANSFERASE"/>
    <property type="match status" value="1"/>
</dbReference>
<protein>
    <submittedName>
        <fullName evidence="7">Sarcosine oxidase subunit alpha</fullName>
    </submittedName>
</protein>
<dbReference type="Pfam" id="PF12831">
    <property type="entry name" value="FAD_oxidored"/>
    <property type="match status" value="1"/>
</dbReference>
<dbReference type="Pfam" id="PF01571">
    <property type="entry name" value="GCV_T"/>
    <property type="match status" value="1"/>
</dbReference>
<dbReference type="Gene3D" id="3.10.20.440">
    <property type="entry name" value="2Fe-2S iron-sulphur cluster binding domain, sarcosine oxidase, alpha subunit, N-terminal domain"/>
    <property type="match status" value="1"/>
</dbReference>
<dbReference type="EMBL" id="FZQB01000021">
    <property type="protein sequence ID" value="SNT76556.1"/>
    <property type="molecule type" value="Genomic_DNA"/>
</dbReference>
<dbReference type="Proteomes" id="UP000198307">
    <property type="component" value="Unassembled WGS sequence"/>
</dbReference>
<dbReference type="InterPro" id="IPR027266">
    <property type="entry name" value="TrmE/GcvT-like"/>
</dbReference>
<comment type="similarity">
    <text evidence="1">Belongs to the GcvT family.</text>
</comment>
<dbReference type="Pfam" id="PF13510">
    <property type="entry name" value="Fer2_4"/>
    <property type="match status" value="1"/>
</dbReference>
<dbReference type="Pfam" id="PF08669">
    <property type="entry name" value="GCV_T_C"/>
    <property type="match status" value="1"/>
</dbReference>
<feature type="domain" description="GCVT N-terminal" evidence="4">
    <location>
        <begin position="597"/>
        <end position="869"/>
    </location>
</feature>
<evidence type="ECO:0000256" key="3">
    <source>
        <dbReference type="SAM" id="MobiDB-lite"/>
    </source>
</evidence>
<dbReference type="PRINTS" id="PR00469">
    <property type="entry name" value="PNDRDTASEII"/>
</dbReference>
<dbReference type="InterPro" id="IPR036188">
    <property type="entry name" value="FAD/NAD-bd_sf"/>
</dbReference>
<evidence type="ECO:0000313" key="8">
    <source>
        <dbReference type="Proteomes" id="UP000198307"/>
    </source>
</evidence>
<feature type="region of interest" description="Disordered" evidence="3">
    <location>
        <begin position="893"/>
        <end position="915"/>
    </location>
</feature>
<dbReference type="OrthoDB" id="5287468at2"/>
<sequence length="979" mass="105937">MAYEYRRPEGGRIDRSRKLRFHFNGKPYSGYAGDTLASALLANGVSLTARSFKYHRPRGIVGSGVEEPATLVELEGEDASGNNPVTLVPLRDGLRAKSVNCWPSPGFDIGSVNQMIARFIPAGFYYKTFKWPDWHLFEPAIRRAAGLAPAPSAPPASGRFEARNAHADVLIAGAGPAGLMAALVAGRAGARVFLADEGSEPGGGLLARNLRIDGAPALEWVTRVTAQLAEMKNVTHLQNATVWAYREHNLLMVNERSPATSGVIERSWRVRAAQVICATGAIERSMVFANNDRPGVMMASAIQTYVNRYATLPGTRAVLFTNNNSAYSVAADMRAGGITIAAIIDSRSTVPPQALAMVSGIRVLTGHVITSCKGHRRVRSVSVAALDGSNVQNIACDLVGLSGGWNPALHLFSQSRGSLKYDPGIASFIPDVPAQPTHSVGAASGRMSLAEALQTGAEVARMASQSLGLDPDPGEVPDAEDLPYAIEPLWRVQTRKTRGKAFLDIQNDVSVDDVHLALREGYDNVEHVKRYTTGGMGIDQGKTGNINIIGTIALQQGLALQEVGTTTFRSPYTPVSFGAIAGLREDSVVLPYRHTPLTQWHRDNGAVMYEAGARWQRPGYYPRPGESLQQTVNRECDTVRKAVGVYDGSPLGTFELKGPDTPAFLDLIYTNIMSSLKPGNGRYGLMLTDDGLILDDGVTFRLDEQRWLMSSSTGNADAVYQHMEKLLQTEYRHWQVHVTPLTSQWVNATVCGPLARKLLQTLGTDIDLSPGAFPFMALREGHVAGLPARVMRVSFTGELSYEINVMPRHLETLWESILQVGAVLGIAPIGSEANHVLRVEKGFLSLGHEADGTVDPHDLGMSWVMSKTKPDFIGKRAIALRRANGKPRRELVGLLPRDPNQSMPEGAPLTPDGRKQASEGLVTACVWSAINQSWIGLALLENGRARQGQTAHVRLPGSVIEAKITAPVFYDPEGKILRS</sequence>
<dbReference type="SUPFAM" id="SSF103025">
    <property type="entry name" value="Folate-binding domain"/>
    <property type="match status" value="1"/>
</dbReference>
<dbReference type="InterPro" id="IPR006222">
    <property type="entry name" value="GCVT_N"/>
</dbReference>
<keyword evidence="8" id="KW-1185">Reference proteome</keyword>
<accession>A0A239Q2R5</accession>
<dbReference type="PRINTS" id="PR00368">
    <property type="entry name" value="FADPNR"/>
</dbReference>
<evidence type="ECO:0000256" key="2">
    <source>
        <dbReference type="ARBA" id="ARBA00023002"/>
    </source>
</evidence>
<evidence type="ECO:0000259" key="4">
    <source>
        <dbReference type="Pfam" id="PF01571"/>
    </source>
</evidence>
<dbReference type="InterPro" id="IPR041117">
    <property type="entry name" value="SoxA_A3"/>
</dbReference>
<dbReference type="AlphaFoldDB" id="A0A239Q2R5"/>
<keyword evidence="2" id="KW-0560">Oxidoreductase</keyword>
<evidence type="ECO:0000256" key="1">
    <source>
        <dbReference type="ARBA" id="ARBA00008609"/>
    </source>
</evidence>
<feature type="domain" description="SoxA A3" evidence="6">
    <location>
        <begin position="499"/>
        <end position="582"/>
    </location>
</feature>
<dbReference type="GO" id="GO:0046653">
    <property type="term" value="P:tetrahydrofolate metabolic process"/>
    <property type="evidence" value="ECO:0007669"/>
    <property type="project" value="InterPro"/>
</dbReference>
<proteinExistence type="inferred from homology"/>
<dbReference type="Pfam" id="PF17806">
    <property type="entry name" value="SO_alpha_A3"/>
    <property type="match status" value="1"/>
</dbReference>
<dbReference type="NCBIfam" id="TIGR01372">
    <property type="entry name" value="soxA"/>
    <property type="match status" value="1"/>
</dbReference>
<feature type="domain" description="Aminomethyltransferase C-terminal" evidence="5">
    <location>
        <begin position="889"/>
        <end position="971"/>
    </location>
</feature>
<dbReference type="RefSeq" id="WP_089345859.1">
    <property type="nucleotide sequence ID" value="NZ_CP067131.1"/>
</dbReference>
<evidence type="ECO:0000313" key="7">
    <source>
        <dbReference type="EMBL" id="SNT76556.1"/>
    </source>
</evidence>
<dbReference type="InterPro" id="IPR013977">
    <property type="entry name" value="GcvT_C"/>
</dbReference>
<dbReference type="PANTHER" id="PTHR43757:SF2">
    <property type="entry name" value="AMINOMETHYLTRANSFERASE, MITOCHONDRIAL"/>
    <property type="match status" value="1"/>
</dbReference>
<dbReference type="SUPFAM" id="SSF101790">
    <property type="entry name" value="Aminomethyltransferase beta-barrel domain"/>
    <property type="match status" value="1"/>
</dbReference>
<organism evidence="7 8">
    <name type="scientific">Paracoccus seriniphilus</name>
    <dbReference type="NCBI Taxonomy" id="184748"/>
    <lineage>
        <taxon>Bacteria</taxon>
        <taxon>Pseudomonadati</taxon>
        <taxon>Pseudomonadota</taxon>
        <taxon>Alphaproteobacteria</taxon>
        <taxon>Rhodobacterales</taxon>
        <taxon>Paracoccaceae</taxon>
        <taxon>Paracoccus</taxon>
    </lineage>
</organism>
<gene>
    <name evidence="7" type="ORF">SAMN05444959_12154</name>
</gene>